<dbReference type="AlphaFoldDB" id="A0A1H3VFM1"/>
<gene>
    <name evidence="7" type="ORF">SAMN05660420_00004</name>
</gene>
<evidence type="ECO:0000256" key="1">
    <source>
        <dbReference type="ARBA" id="ARBA00022908"/>
    </source>
</evidence>
<organism evidence="7 8">
    <name type="scientific">Desulfuromusa kysingii</name>
    <dbReference type="NCBI Taxonomy" id="37625"/>
    <lineage>
        <taxon>Bacteria</taxon>
        <taxon>Pseudomonadati</taxon>
        <taxon>Thermodesulfobacteriota</taxon>
        <taxon>Desulfuromonadia</taxon>
        <taxon>Desulfuromonadales</taxon>
        <taxon>Geopsychrobacteraceae</taxon>
        <taxon>Desulfuromusa</taxon>
    </lineage>
</organism>
<dbReference type="InterPro" id="IPR011010">
    <property type="entry name" value="DNA_brk_join_enz"/>
</dbReference>
<feature type="domain" description="Tyr recombinase" evidence="5">
    <location>
        <begin position="162"/>
        <end position="324"/>
    </location>
</feature>
<dbReference type="PANTHER" id="PTHR30349">
    <property type="entry name" value="PHAGE INTEGRASE-RELATED"/>
    <property type="match status" value="1"/>
</dbReference>
<proteinExistence type="predicted"/>
<dbReference type="InterPro" id="IPR050090">
    <property type="entry name" value="Tyrosine_recombinase_XerCD"/>
</dbReference>
<dbReference type="InterPro" id="IPR010998">
    <property type="entry name" value="Integrase_recombinase_N"/>
</dbReference>
<dbReference type="CDD" id="cd00796">
    <property type="entry name" value="INT_Rci_Hp1_C"/>
    <property type="match status" value="1"/>
</dbReference>
<dbReference type="Gene3D" id="1.10.443.10">
    <property type="entry name" value="Intergrase catalytic core"/>
    <property type="match status" value="1"/>
</dbReference>
<name>A0A1H3VFM1_9BACT</name>
<dbReference type="Pfam" id="PF24624">
    <property type="entry name" value="Int_N"/>
    <property type="match status" value="1"/>
</dbReference>
<dbReference type="GO" id="GO:0006310">
    <property type="term" value="P:DNA recombination"/>
    <property type="evidence" value="ECO:0007669"/>
    <property type="project" value="UniProtKB-KW"/>
</dbReference>
<dbReference type="OrthoDB" id="5429327at2"/>
<dbReference type="PROSITE" id="PS51900">
    <property type="entry name" value="CB"/>
    <property type="match status" value="1"/>
</dbReference>
<evidence type="ECO:0000256" key="4">
    <source>
        <dbReference type="PROSITE-ProRule" id="PRU01248"/>
    </source>
</evidence>
<evidence type="ECO:0000313" key="7">
    <source>
        <dbReference type="EMBL" id="SDZ73471.1"/>
    </source>
</evidence>
<dbReference type="PANTHER" id="PTHR30349:SF94">
    <property type="entry name" value="INTEGRASE_RECOMBINASE HI_1414-RELATED"/>
    <property type="match status" value="1"/>
</dbReference>
<protein>
    <submittedName>
        <fullName evidence="7">Site-specific recombinase XerD</fullName>
    </submittedName>
</protein>
<dbReference type="RefSeq" id="WP_092343887.1">
    <property type="nucleotide sequence ID" value="NZ_FNQN01000001.1"/>
</dbReference>
<keyword evidence="8" id="KW-1185">Reference proteome</keyword>
<dbReference type="InterPro" id="IPR002104">
    <property type="entry name" value="Integrase_catalytic"/>
</dbReference>
<dbReference type="Pfam" id="PF00589">
    <property type="entry name" value="Phage_integrase"/>
    <property type="match status" value="1"/>
</dbReference>
<accession>A0A1H3VFM1</accession>
<dbReference type="InterPro" id="IPR057084">
    <property type="entry name" value="Int_N"/>
</dbReference>
<dbReference type="InterPro" id="IPR013762">
    <property type="entry name" value="Integrase-like_cat_sf"/>
</dbReference>
<evidence type="ECO:0000259" key="6">
    <source>
        <dbReference type="PROSITE" id="PS51900"/>
    </source>
</evidence>
<dbReference type="EMBL" id="FNQN01000001">
    <property type="protein sequence ID" value="SDZ73471.1"/>
    <property type="molecule type" value="Genomic_DNA"/>
</dbReference>
<dbReference type="STRING" id="37625.SAMN05660420_00004"/>
<dbReference type="InterPro" id="IPR044068">
    <property type="entry name" value="CB"/>
</dbReference>
<feature type="domain" description="Core-binding (CB)" evidence="6">
    <location>
        <begin position="59"/>
        <end position="139"/>
    </location>
</feature>
<dbReference type="Proteomes" id="UP000199409">
    <property type="component" value="Unassembled WGS sequence"/>
</dbReference>
<keyword evidence="3" id="KW-0233">DNA recombination</keyword>
<dbReference type="Gene3D" id="1.10.150.130">
    <property type="match status" value="1"/>
</dbReference>
<evidence type="ECO:0000256" key="2">
    <source>
        <dbReference type="ARBA" id="ARBA00023125"/>
    </source>
</evidence>
<dbReference type="GO" id="GO:0015074">
    <property type="term" value="P:DNA integration"/>
    <property type="evidence" value="ECO:0007669"/>
    <property type="project" value="UniProtKB-KW"/>
</dbReference>
<evidence type="ECO:0000256" key="3">
    <source>
        <dbReference type="ARBA" id="ARBA00023172"/>
    </source>
</evidence>
<dbReference type="GO" id="GO:0003677">
    <property type="term" value="F:DNA binding"/>
    <property type="evidence" value="ECO:0007669"/>
    <property type="project" value="UniProtKB-UniRule"/>
</dbReference>
<evidence type="ECO:0000259" key="5">
    <source>
        <dbReference type="PROSITE" id="PS51898"/>
    </source>
</evidence>
<dbReference type="SUPFAM" id="SSF56349">
    <property type="entry name" value="DNA breaking-rejoining enzymes"/>
    <property type="match status" value="1"/>
</dbReference>
<keyword evidence="1" id="KW-0229">DNA integration</keyword>
<evidence type="ECO:0000313" key="8">
    <source>
        <dbReference type="Proteomes" id="UP000199409"/>
    </source>
</evidence>
<sequence>MASINKRGPYQWQVKIRRRGWPKQAKTFATYEDAARWARKIESKMDDGVFVSRKEAETTTLDEALDRYLREKTPHKKGAAQETNRINLFKRSNLASRFLSTIRSTDIAKYRDQRLEAGKSPYTVNNELILLSSLFNVAHREWDMESIDNPVSKVSRPKLPSGRDRRLEPGEEEKLLGALGITLRPLFQLALETALRQSELLALEWKYINLARQVAHLPETKNGEARNIPLSSHAVLVLKKLPRRLDGKVFGVTGGHVSRTFRETCETLKIENLHWHDLRHEACSRLFEKGLNPMEVASISGHKTLQMLKRYTHLKAENLAAKLG</sequence>
<reference evidence="7 8" key="1">
    <citation type="submission" date="2016-10" db="EMBL/GenBank/DDBJ databases">
        <authorList>
            <person name="de Groot N.N."/>
        </authorList>
    </citation>
    <scope>NUCLEOTIDE SEQUENCE [LARGE SCALE GENOMIC DNA]</scope>
    <source>
        <strain evidence="7 8">DSM 7343</strain>
    </source>
</reference>
<dbReference type="PROSITE" id="PS51898">
    <property type="entry name" value="TYR_RECOMBINASE"/>
    <property type="match status" value="1"/>
</dbReference>
<keyword evidence="2 4" id="KW-0238">DNA-binding</keyword>